<dbReference type="EMBL" id="PHKV01000011">
    <property type="protein sequence ID" value="PKV11007.1"/>
    <property type="molecule type" value="Genomic_DNA"/>
</dbReference>
<evidence type="ECO:0000313" key="2">
    <source>
        <dbReference type="EMBL" id="PKV15164.1"/>
    </source>
</evidence>
<evidence type="ECO:0000313" key="4">
    <source>
        <dbReference type="Proteomes" id="UP000233748"/>
    </source>
</evidence>
<dbReference type="EMBL" id="PHKW01000012">
    <property type="protein sequence ID" value="PKV15164.1"/>
    <property type="molecule type" value="Genomic_DNA"/>
</dbReference>
<keyword evidence="4" id="KW-1185">Reference proteome</keyword>
<accession>A0A2N3REU4</accession>
<dbReference type="Proteomes" id="UP000233748">
    <property type="component" value="Unassembled WGS sequence"/>
</dbReference>
<organism evidence="1 3">
    <name type="scientific">Xanthomonas prunicola</name>
    <dbReference type="NCBI Taxonomy" id="2053930"/>
    <lineage>
        <taxon>Bacteria</taxon>
        <taxon>Pseudomonadati</taxon>
        <taxon>Pseudomonadota</taxon>
        <taxon>Gammaproteobacteria</taxon>
        <taxon>Lysobacterales</taxon>
        <taxon>Lysobacteraceae</taxon>
        <taxon>Xanthomonas</taxon>
    </lineage>
</organism>
<gene>
    <name evidence="1" type="ORF">XpruCFBP8353_20270</name>
    <name evidence="2" type="ORF">XpruCFBP8354_21005</name>
</gene>
<dbReference type="AlphaFoldDB" id="A0A2N3REU4"/>
<proteinExistence type="predicted"/>
<protein>
    <submittedName>
        <fullName evidence="1">Uncharacterized protein</fullName>
    </submittedName>
</protein>
<comment type="caution">
    <text evidence="1">The sequence shown here is derived from an EMBL/GenBank/DDBJ whole genome shotgun (WGS) entry which is preliminary data.</text>
</comment>
<sequence length="138" mass="15564">MQRPQRLAYSKLDPAHQAKALDAMEDLVAEGRPVKVVVRLHRLDWAKTRLNKNLFFFAMCGTDVSIAMKFDRAVAGEDATWLEANGKAHIDRFYGGITIDADLYGTHLQLQACETRLPSIEPEQVDGVSALVDWMELY</sequence>
<dbReference type="Proteomes" id="UP000233720">
    <property type="component" value="Unassembled WGS sequence"/>
</dbReference>
<evidence type="ECO:0000313" key="3">
    <source>
        <dbReference type="Proteomes" id="UP000233720"/>
    </source>
</evidence>
<name>A0A2N3REU4_9XANT</name>
<reference evidence="3 4" key="1">
    <citation type="submission" date="2017-11" db="EMBL/GenBank/DDBJ databases">
        <title>Xanthomonas prunicola sp. nov., a novel pathogen that affects nectarine (Prunus persica var. nectarine) trees.</title>
        <authorList>
            <person name="Lopez M."/>
            <person name="Lopez-Soriano P."/>
            <person name="Garita-Cambronero J."/>
            <person name="Beltran C."/>
            <person name="Taghouti G."/>
            <person name="Portier P."/>
            <person name="Cubero J."/>
            <person name="Fischer-Le Saux M."/>
            <person name="Marco-Noales E."/>
        </authorList>
    </citation>
    <scope>NUCLEOTIDE SEQUENCE [LARGE SCALE GENOMIC DNA]</scope>
    <source>
        <strain evidence="1 3">CFBP8353</strain>
        <strain evidence="2 4">CFBP8354</strain>
    </source>
</reference>
<evidence type="ECO:0000313" key="1">
    <source>
        <dbReference type="EMBL" id="PKV11007.1"/>
    </source>
</evidence>